<dbReference type="Gene3D" id="2.40.50.100">
    <property type="match status" value="1"/>
</dbReference>
<dbReference type="InterPro" id="IPR058624">
    <property type="entry name" value="MdtA-like_HH"/>
</dbReference>
<accession>A0A7Z2T2H2</accession>
<keyword evidence="5" id="KW-1185">Reference proteome</keyword>
<dbReference type="NCBIfam" id="TIGR01730">
    <property type="entry name" value="RND_mfp"/>
    <property type="match status" value="1"/>
</dbReference>
<feature type="coiled-coil region" evidence="2">
    <location>
        <begin position="91"/>
        <end position="149"/>
    </location>
</feature>
<dbReference type="AlphaFoldDB" id="A0A7Z2T2H2"/>
<dbReference type="Gene3D" id="2.40.30.170">
    <property type="match status" value="1"/>
</dbReference>
<comment type="similarity">
    <text evidence="1">Belongs to the membrane fusion protein (MFP) (TC 8.A.1) family.</text>
</comment>
<evidence type="ECO:0000313" key="5">
    <source>
        <dbReference type="Proteomes" id="UP000464262"/>
    </source>
</evidence>
<dbReference type="PANTHER" id="PTHR30469:SF20">
    <property type="entry name" value="EFFLUX RND TRANSPORTER PERIPLASMIC ADAPTOR SUBUNIT"/>
    <property type="match status" value="1"/>
</dbReference>
<dbReference type="Gene3D" id="2.40.420.20">
    <property type="match status" value="1"/>
</dbReference>
<evidence type="ECO:0000259" key="3">
    <source>
        <dbReference type="Pfam" id="PF25876"/>
    </source>
</evidence>
<dbReference type="PANTHER" id="PTHR30469">
    <property type="entry name" value="MULTIDRUG RESISTANCE PROTEIN MDTA"/>
    <property type="match status" value="1"/>
</dbReference>
<name>A0A7Z2T2H2_9VIBR</name>
<proteinExistence type="inferred from homology"/>
<protein>
    <submittedName>
        <fullName evidence="4">Efflux RND transporter periplasmic adaptor subunit</fullName>
    </submittedName>
</protein>
<sequence>MRHLTLISIAVASATLMGCSPVVEHRAKPEQPIQTLTMQAPIDGQQRVFNGQVVPAELTPLSFLRGGELQEISVSEGELVKKGQVIATIDNDTAAEQLADAKARLHLAARQLSRGKELIKNKMISQAELDELTANHKLSEANYKLAQRQLEYTELKAPYAGIVSEVLKQDFEQISLGEPVITLYDPSLVYVEISVSDSILARVEKGAKTTDYQPTAIFSGDKTEYHLSYLEHTSELHQSSQSYQMWLSMPQPEKRIAPGTSVAVTVDMTLANLSYTPGFSVPMTAIDVDQHNFFVWKIDDNAVFRTPVQVDRVDFNGAVITDGLQQGDVIANSNLRKLREGMIIQGAQQ</sequence>
<dbReference type="GO" id="GO:1990281">
    <property type="term" value="C:efflux pump complex"/>
    <property type="evidence" value="ECO:0007669"/>
    <property type="project" value="TreeGrafter"/>
</dbReference>
<gene>
    <name evidence="4" type="ORF">GT360_05515</name>
</gene>
<dbReference type="Proteomes" id="UP000464262">
    <property type="component" value="Chromosome 1"/>
</dbReference>
<dbReference type="SUPFAM" id="SSF111369">
    <property type="entry name" value="HlyD-like secretion proteins"/>
    <property type="match status" value="1"/>
</dbReference>
<evidence type="ECO:0000256" key="1">
    <source>
        <dbReference type="ARBA" id="ARBA00009477"/>
    </source>
</evidence>
<dbReference type="Pfam" id="PF25876">
    <property type="entry name" value="HH_MFP_RND"/>
    <property type="match status" value="1"/>
</dbReference>
<evidence type="ECO:0000313" key="4">
    <source>
        <dbReference type="EMBL" id="QIA63007.1"/>
    </source>
</evidence>
<feature type="domain" description="Multidrug resistance protein MdtA-like alpha-helical hairpin" evidence="3">
    <location>
        <begin position="93"/>
        <end position="151"/>
    </location>
</feature>
<dbReference type="EMBL" id="CP047475">
    <property type="protein sequence ID" value="QIA63007.1"/>
    <property type="molecule type" value="Genomic_DNA"/>
</dbReference>
<dbReference type="InterPro" id="IPR006143">
    <property type="entry name" value="RND_pump_MFP"/>
</dbReference>
<evidence type="ECO:0000256" key="2">
    <source>
        <dbReference type="SAM" id="Coils"/>
    </source>
</evidence>
<dbReference type="KEGG" id="vas:GT360_05515"/>
<dbReference type="PROSITE" id="PS51257">
    <property type="entry name" value="PROKAR_LIPOPROTEIN"/>
    <property type="match status" value="1"/>
</dbReference>
<reference evidence="4 5" key="1">
    <citation type="submission" date="2020-01" db="EMBL/GenBank/DDBJ databases">
        <title>Whole genome and functional gene identification of agarase of Vibrio HN897.</title>
        <authorList>
            <person name="Liu Y."/>
            <person name="Zhao Z."/>
        </authorList>
    </citation>
    <scope>NUCLEOTIDE SEQUENCE [LARGE SCALE GENOMIC DNA]</scope>
    <source>
        <strain evidence="4 5">HN897</strain>
    </source>
</reference>
<dbReference type="RefSeq" id="WP_164647913.1">
    <property type="nucleotide sequence ID" value="NZ_CP047475.1"/>
</dbReference>
<organism evidence="4 5">
    <name type="scientific">Vibrio astriarenae</name>
    <dbReference type="NCBI Taxonomy" id="1481923"/>
    <lineage>
        <taxon>Bacteria</taxon>
        <taxon>Pseudomonadati</taxon>
        <taxon>Pseudomonadota</taxon>
        <taxon>Gammaproteobacteria</taxon>
        <taxon>Vibrionales</taxon>
        <taxon>Vibrionaceae</taxon>
        <taxon>Vibrio</taxon>
    </lineage>
</organism>
<dbReference type="Gene3D" id="1.10.287.470">
    <property type="entry name" value="Helix hairpin bin"/>
    <property type="match status" value="1"/>
</dbReference>
<keyword evidence="2" id="KW-0175">Coiled coil</keyword>
<dbReference type="GO" id="GO:0015562">
    <property type="term" value="F:efflux transmembrane transporter activity"/>
    <property type="evidence" value="ECO:0007669"/>
    <property type="project" value="TreeGrafter"/>
</dbReference>